<dbReference type="AlphaFoldDB" id="A0A2P7NQT1"/>
<evidence type="ECO:0000313" key="3">
    <source>
        <dbReference type="Proteomes" id="UP000241912"/>
    </source>
</evidence>
<comment type="caution">
    <text evidence="2">The sequence shown here is derived from an EMBL/GenBank/DDBJ whole genome shotgun (WGS) entry which is preliminary data.</text>
</comment>
<name>A0A2P7NQT1_9PROT</name>
<dbReference type="EMBL" id="PXXU01000125">
    <property type="protein sequence ID" value="PSJ15846.1"/>
    <property type="molecule type" value="Genomic_DNA"/>
</dbReference>
<sequence length="72" mass="8568">MTKLIDLIQMKKYEFQNIRFSDSNDDELQKHPDDEELPVDISDINLTPDKTHHKRDVLEKPDFNKTKTEHTS</sequence>
<accession>A0A2P7NQT1</accession>
<feature type="region of interest" description="Disordered" evidence="1">
    <location>
        <begin position="22"/>
        <end position="72"/>
    </location>
</feature>
<keyword evidence="3" id="KW-1185">Reference proteome</keyword>
<evidence type="ECO:0000313" key="2">
    <source>
        <dbReference type="EMBL" id="PSJ15846.1"/>
    </source>
</evidence>
<dbReference type="RefSeq" id="WP_106708383.1">
    <property type="nucleotide sequence ID" value="NZ_PXXU01000125.1"/>
</dbReference>
<reference evidence="2 3" key="1">
    <citation type="submission" date="2018-03" db="EMBL/GenBank/DDBJ databases">
        <title>Draft genome of Nitrosomonas supralitoralis APG5.</title>
        <authorList>
            <person name="Urakawa H."/>
            <person name="Lopez J.V."/>
        </authorList>
    </citation>
    <scope>NUCLEOTIDE SEQUENCE [LARGE SCALE GENOMIC DNA]</scope>
    <source>
        <strain evidence="2 3">APG5</strain>
    </source>
</reference>
<gene>
    <name evidence="2" type="ORF">C7H79_16790</name>
</gene>
<feature type="compositionally biased region" description="Basic and acidic residues" evidence="1">
    <location>
        <begin position="56"/>
        <end position="72"/>
    </location>
</feature>
<organism evidence="2 3">
    <name type="scientific">Nitrosomonas supralitoralis</name>
    <dbReference type="NCBI Taxonomy" id="2116706"/>
    <lineage>
        <taxon>Bacteria</taxon>
        <taxon>Pseudomonadati</taxon>
        <taxon>Pseudomonadota</taxon>
        <taxon>Betaproteobacteria</taxon>
        <taxon>Nitrosomonadales</taxon>
        <taxon>Nitrosomonadaceae</taxon>
        <taxon>Nitrosomonas</taxon>
    </lineage>
</organism>
<dbReference type="Proteomes" id="UP000241912">
    <property type="component" value="Unassembled WGS sequence"/>
</dbReference>
<proteinExistence type="predicted"/>
<protein>
    <submittedName>
        <fullName evidence="2">Uncharacterized protein</fullName>
    </submittedName>
</protein>
<dbReference type="OrthoDB" id="9976946at2"/>
<evidence type="ECO:0000256" key="1">
    <source>
        <dbReference type="SAM" id="MobiDB-lite"/>
    </source>
</evidence>